<comment type="caution">
    <text evidence="6">The sequence shown here is derived from an EMBL/GenBank/DDBJ whole genome shotgun (WGS) entry which is preliminary data.</text>
</comment>
<dbReference type="Gene3D" id="2.115.10.20">
    <property type="entry name" value="Glycosyl hydrolase domain, family 43"/>
    <property type="match status" value="1"/>
</dbReference>
<dbReference type="Proteomes" id="UP001519296">
    <property type="component" value="Unassembled WGS sequence"/>
</dbReference>
<proteinExistence type="inferred from homology"/>
<gene>
    <name evidence="6" type="ORF">C4K46_07125</name>
</gene>
<organism evidence="6 7">
    <name type="scientific">Streptococcus oricebi</name>
    <dbReference type="NCBI Taxonomy" id="1547447"/>
    <lineage>
        <taxon>Bacteria</taxon>
        <taxon>Bacillati</taxon>
        <taxon>Bacillota</taxon>
        <taxon>Bacilli</taxon>
        <taxon>Lactobacillales</taxon>
        <taxon>Streptococcaceae</taxon>
        <taxon>Streptococcus</taxon>
    </lineage>
</organism>
<dbReference type="EMBL" id="PRDG01000004">
    <property type="protein sequence ID" value="MBP2623710.1"/>
    <property type="molecule type" value="Genomic_DNA"/>
</dbReference>
<dbReference type="RefSeq" id="WP_209628215.1">
    <property type="nucleotide sequence ID" value="NZ_PRDG01000004.1"/>
</dbReference>
<name>A0ABS5B4H2_9STRE</name>
<dbReference type="SMART" id="SM00640">
    <property type="entry name" value="Glyco_32"/>
    <property type="match status" value="1"/>
</dbReference>
<dbReference type="SUPFAM" id="SSF75005">
    <property type="entry name" value="Arabinanase/levansucrase/invertase"/>
    <property type="match status" value="1"/>
</dbReference>
<dbReference type="PANTHER" id="PTHR42800:SF1">
    <property type="entry name" value="EXOINULINASE INUD (AFU_ORTHOLOGUE AFUA_5G00480)"/>
    <property type="match status" value="1"/>
</dbReference>
<evidence type="ECO:0000256" key="4">
    <source>
        <dbReference type="SAM" id="SignalP"/>
    </source>
</evidence>
<feature type="signal peptide" evidence="4">
    <location>
        <begin position="1"/>
        <end position="27"/>
    </location>
</feature>
<comment type="similarity">
    <text evidence="1">Belongs to the glycosyl hydrolase 32 family.</text>
</comment>
<dbReference type="Pfam" id="PF00251">
    <property type="entry name" value="Glyco_hydro_32N"/>
    <property type="match status" value="1"/>
</dbReference>
<evidence type="ECO:0000256" key="3">
    <source>
        <dbReference type="ARBA" id="ARBA00023295"/>
    </source>
</evidence>
<feature type="domain" description="Glycosyl hydrolase family 32 N-terminal" evidence="5">
    <location>
        <begin position="46"/>
        <end position="360"/>
    </location>
</feature>
<feature type="chain" id="PRO_5046307448" evidence="4">
    <location>
        <begin position="28"/>
        <end position="579"/>
    </location>
</feature>
<sequence length="579" mass="64613">MTRKKYIFLTALASGLLASHLLGPAQSALGNTVSEQQRQGLVAKYHLTTADSWSNDLQTIVWNEAGRYYDIYFLHSADGADEPFGDQGQDWYHTTTTDFIHFTEQNSAVSSHGGDDKEGWKSAWTGGVIENKGQIKGAAVGEKVAYISGLRKDNGKQAIWALASKDGGRTFSQVLNNGKPLLDGDWSWASPNHIDERDPYVFSWNNKLYMYVAEGDVLGVYQSENGIDWSKADPAGKSKVEASTFFKGRSWQGNDPVECPVLKTMTLPNGQTKQVLFFGAKDARSGETTGTYYTVGHMDGNGLFVAERDVKRLDQGSDYYGANFTGSMDLGQSNSELISMGWVGNWNYSANGVHADSEASGSYIERLGSYSLARRLTLDADWTIRQNFIYEAGLGASETFTNISKDRPKSVEGKTWVDRKDTNGNVYGLYDLPNQAVNKIYKLRFSSKEGNYIGRIYFDIWQGKDYVFFNYDPSNGMYNVKQYAGELDRGINGEFGSSYYYDGLLGHGNGYLAQSGLQDQKEIELLVFTDKTSIEFVFPNGQSYTVARYSNSDQQDFKVFTEDPHNRNQLDMTVTEMKP</sequence>
<dbReference type="PANTHER" id="PTHR42800">
    <property type="entry name" value="EXOINULINASE INUD (AFU_ORTHOLOGUE AFUA_5G00480)"/>
    <property type="match status" value="1"/>
</dbReference>
<protein>
    <submittedName>
        <fullName evidence="6">Exo-beta-D-fructosidase</fullName>
    </submittedName>
</protein>
<dbReference type="InterPro" id="IPR013148">
    <property type="entry name" value="Glyco_hydro_32_N"/>
</dbReference>
<dbReference type="InterPro" id="IPR001362">
    <property type="entry name" value="Glyco_hydro_32"/>
</dbReference>
<accession>A0ABS5B4H2</accession>
<keyword evidence="3" id="KW-0326">Glycosidase</keyword>
<evidence type="ECO:0000313" key="7">
    <source>
        <dbReference type="Proteomes" id="UP001519296"/>
    </source>
</evidence>
<reference evidence="6 7" key="1">
    <citation type="submission" date="2018-02" db="EMBL/GenBank/DDBJ databases">
        <title>Draft genome sequence of Streptococcus oricebi CCUG 70868T type strain.</title>
        <authorList>
            <person name="Mendez V."/>
            <person name="Salva-Serra F."/>
            <person name="Jaen-Luchoro D."/>
            <person name="Gonzales-Siles L."/>
            <person name="Karlsson R."/>
            <person name="Engstrom-Jakobsson H."/>
            <person name="Busquets A."/>
            <person name="Gomila M."/>
            <person name="Pineiro-Iglesias B."/>
            <person name="Bennasar-Figueras A."/>
            <person name="Seeger M."/>
            <person name="Moore E."/>
        </authorList>
    </citation>
    <scope>NUCLEOTIDE SEQUENCE [LARGE SCALE GENOMIC DNA]</scope>
    <source>
        <strain evidence="6 7">CCUG 70868</strain>
    </source>
</reference>
<keyword evidence="7" id="KW-1185">Reference proteome</keyword>
<keyword evidence="4" id="KW-0732">Signal</keyword>
<evidence type="ECO:0000313" key="6">
    <source>
        <dbReference type="EMBL" id="MBP2623710.1"/>
    </source>
</evidence>
<dbReference type="InterPro" id="IPR023296">
    <property type="entry name" value="Glyco_hydro_beta-prop_sf"/>
</dbReference>
<evidence type="ECO:0000259" key="5">
    <source>
        <dbReference type="Pfam" id="PF00251"/>
    </source>
</evidence>
<keyword evidence="2" id="KW-0378">Hydrolase</keyword>
<evidence type="ECO:0000256" key="2">
    <source>
        <dbReference type="ARBA" id="ARBA00022801"/>
    </source>
</evidence>
<evidence type="ECO:0000256" key="1">
    <source>
        <dbReference type="ARBA" id="ARBA00009902"/>
    </source>
</evidence>